<evidence type="ECO:0000313" key="3">
    <source>
        <dbReference type="Proteomes" id="UP000837857"/>
    </source>
</evidence>
<evidence type="ECO:0000256" key="1">
    <source>
        <dbReference type="SAM" id="MobiDB-lite"/>
    </source>
</evidence>
<sequence length="190" mass="20942">MAPQDPLQQTDFRRSDDPSSHVEAEHSGSERDNGNKGLRDTGRRKAVETTARVISTDVMLTRCRRIQLLADASLVVANDSVDAPAAEYAGPPSVGRRRGISYSPFLISELGAIGWTRDGRGKNKKIGTNTSYSPADKHHRPTDDCINKPNKGGILRVKDLEDDAVTGDQSNSRTPRNHRRWSPRESNKPS</sequence>
<evidence type="ECO:0000313" key="2">
    <source>
        <dbReference type="EMBL" id="CAH2056204.1"/>
    </source>
</evidence>
<feature type="non-terminal residue" evidence="2">
    <location>
        <position position="190"/>
    </location>
</feature>
<feature type="region of interest" description="Disordered" evidence="1">
    <location>
        <begin position="117"/>
        <end position="190"/>
    </location>
</feature>
<keyword evidence="3" id="KW-1185">Reference proteome</keyword>
<organism evidence="2 3">
    <name type="scientific">Iphiclides podalirius</name>
    <name type="common">scarce swallowtail</name>
    <dbReference type="NCBI Taxonomy" id="110791"/>
    <lineage>
        <taxon>Eukaryota</taxon>
        <taxon>Metazoa</taxon>
        <taxon>Ecdysozoa</taxon>
        <taxon>Arthropoda</taxon>
        <taxon>Hexapoda</taxon>
        <taxon>Insecta</taxon>
        <taxon>Pterygota</taxon>
        <taxon>Neoptera</taxon>
        <taxon>Endopterygota</taxon>
        <taxon>Lepidoptera</taxon>
        <taxon>Glossata</taxon>
        <taxon>Ditrysia</taxon>
        <taxon>Papilionoidea</taxon>
        <taxon>Papilionidae</taxon>
        <taxon>Papilioninae</taxon>
        <taxon>Iphiclides</taxon>
    </lineage>
</organism>
<reference evidence="2" key="1">
    <citation type="submission" date="2022-03" db="EMBL/GenBank/DDBJ databases">
        <authorList>
            <person name="Martin H S."/>
        </authorList>
    </citation>
    <scope>NUCLEOTIDE SEQUENCE</scope>
</reference>
<dbReference type="EMBL" id="OW152835">
    <property type="protein sequence ID" value="CAH2056204.1"/>
    <property type="molecule type" value="Genomic_DNA"/>
</dbReference>
<gene>
    <name evidence="2" type="ORF">IPOD504_LOCUS9456</name>
</gene>
<feature type="compositionally biased region" description="Basic and acidic residues" evidence="1">
    <location>
        <begin position="11"/>
        <end position="45"/>
    </location>
</feature>
<proteinExistence type="predicted"/>
<feature type="compositionally biased region" description="Polar residues" evidence="1">
    <location>
        <begin position="1"/>
        <end position="10"/>
    </location>
</feature>
<dbReference type="Proteomes" id="UP000837857">
    <property type="component" value="Chromosome 23"/>
</dbReference>
<accession>A0ABN8IIK3</accession>
<name>A0ABN8IIK3_9NEOP</name>
<feature type="region of interest" description="Disordered" evidence="1">
    <location>
        <begin position="1"/>
        <end position="45"/>
    </location>
</feature>
<protein>
    <submittedName>
        <fullName evidence="2">Uncharacterized protein</fullName>
    </submittedName>
</protein>